<dbReference type="AlphaFoldDB" id="A0A2U1THV7"/>
<evidence type="ECO:0008006" key="3">
    <source>
        <dbReference type="Google" id="ProtNLM"/>
    </source>
</evidence>
<reference evidence="2" key="1">
    <citation type="submission" date="2018-04" db="EMBL/GenBank/DDBJ databases">
        <authorList>
            <person name="Liu S."/>
            <person name="Wang Z."/>
            <person name="Li J."/>
        </authorList>
    </citation>
    <scope>NUCLEOTIDE SEQUENCE [LARGE SCALE GENOMIC DNA]</scope>
    <source>
        <strain evidence="2">622</strain>
    </source>
</reference>
<dbReference type="GO" id="GO:0046872">
    <property type="term" value="F:metal ion binding"/>
    <property type="evidence" value="ECO:0007669"/>
    <property type="project" value="InterPro"/>
</dbReference>
<dbReference type="InterPro" id="IPR011249">
    <property type="entry name" value="Metalloenz_LuxS/M16"/>
</dbReference>
<dbReference type="Proteomes" id="UP000244962">
    <property type="component" value="Unassembled WGS sequence"/>
</dbReference>
<sequence length="496" mass="53702">MPRPTTTSHNGIRTYTLAHAGTETGTLTFGVGMRDEPPTMAGVTHLVEHVILRLTHPVPDVHGGTVKEDSVEFFATGTADAVAYFLTTVASVISNLQRVTAEDLQLEKDIIEAEWSNAFRFISPGLLANRFGARGLGAAALGAPATGALSRIEVIEWAQHWLTVENAALSFTGEVPAALDVRLPSGPAVVHAPVPSARETPRLVTSGKAGVAFSLVVPIELQAFLGAALSDELLTRLRHAEGLIYSVNHFTTRIDDESSQLDLVLDPLDRNLVAALRAGVRAIKDVAESGFSAEATNSARSIVASSVGADPAGGSLYLDDLAIDGLLLRRTVTPAETLTIGETLTAGMLTQALQKSIPTLLVAVHEDAHLPAKLRRELQLPLDRQTIWTRHKDRESVQRHGALQAGHEPWRAKGSKDRLWVTDTHVLRREGKRLASIEHADIVLVGHRECGCVVLLDRWGRSTEYDPTEWKRGKKLSRQLVAAFSPEIVRGFPPHE</sequence>
<dbReference type="RefSeq" id="WP_146188064.1">
    <property type="nucleotide sequence ID" value="NZ_QEFB01000001.1"/>
</dbReference>
<protein>
    <recommendedName>
        <fullName evidence="3">Insulinase family protein</fullName>
    </recommendedName>
</protein>
<keyword evidence="2" id="KW-1185">Reference proteome</keyword>
<dbReference type="SUPFAM" id="SSF63411">
    <property type="entry name" value="LuxS/MPP-like metallohydrolase"/>
    <property type="match status" value="1"/>
</dbReference>
<name>A0A2U1THV7_9MICO</name>
<organism evidence="1 2">
    <name type="scientific">Mycetocola zhujimingii</name>
    <dbReference type="NCBI Taxonomy" id="2079792"/>
    <lineage>
        <taxon>Bacteria</taxon>
        <taxon>Bacillati</taxon>
        <taxon>Actinomycetota</taxon>
        <taxon>Actinomycetes</taxon>
        <taxon>Micrococcales</taxon>
        <taxon>Microbacteriaceae</taxon>
        <taxon>Mycetocola</taxon>
    </lineage>
</organism>
<dbReference type="EMBL" id="QEFB01000001">
    <property type="protein sequence ID" value="PWC08467.1"/>
    <property type="molecule type" value="Genomic_DNA"/>
</dbReference>
<proteinExistence type="predicted"/>
<evidence type="ECO:0000313" key="1">
    <source>
        <dbReference type="EMBL" id="PWC08467.1"/>
    </source>
</evidence>
<accession>A0A2U1THV7</accession>
<gene>
    <name evidence="1" type="ORF">DF223_03840</name>
</gene>
<dbReference type="Gene3D" id="3.30.830.10">
    <property type="entry name" value="Metalloenzyme, LuxS/M16 peptidase-like"/>
    <property type="match status" value="2"/>
</dbReference>
<evidence type="ECO:0000313" key="2">
    <source>
        <dbReference type="Proteomes" id="UP000244962"/>
    </source>
</evidence>
<comment type="caution">
    <text evidence="1">The sequence shown here is derived from an EMBL/GenBank/DDBJ whole genome shotgun (WGS) entry which is preliminary data.</text>
</comment>